<dbReference type="InterPro" id="IPR036197">
    <property type="entry name" value="NarG-like_sf"/>
</dbReference>
<evidence type="ECO:0000256" key="1">
    <source>
        <dbReference type="SAM" id="Phobius"/>
    </source>
</evidence>
<dbReference type="Gene3D" id="1.20.950.20">
    <property type="entry name" value="Transmembrane di-heme cytochromes, Chain C"/>
    <property type="match status" value="1"/>
</dbReference>
<proteinExistence type="predicted"/>
<dbReference type="Proteomes" id="UP000705867">
    <property type="component" value="Unassembled WGS sequence"/>
</dbReference>
<reference evidence="2" key="1">
    <citation type="journal article" date="2021" name="bioRxiv">
        <title>Unraveling nitrogen, sulfur and carbon metabolic pathways and microbial community transcriptional responses to substrate deprivation and toxicity stresses in a bioreactor mimicking anoxic brackish coastal sediment conditions.</title>
        <authorList>
            <person name="Martins P.D."/>
            <person name="Echeveste M.J."/>
            <person name="Arshad A."/>
            <person name="Kurth J."/>
            <person name="Ouboter H."/>
            <person name="Jetten M.S.M."/>
            <person name="Welte C.U."/>
        </authorList>
    </citation>
    <scope>NUCLEOTIDE SEQUENCE</scope>
    <source>
        <strain evidence="2">MAG_39</strain>
    </source>
</reference>
<reference evidence="2" key="2">
    <citation type="submission" date="2021-08" db="EMBL/GenBank/DDBJ databases">
        <authorList>
            <person name="Dalcin Martins P."/>
        </authorList>
    </citation>
    <scope>NUCLEOTIDE SEQUENCE</scope>
    <source>
        <strain evidence="2">MAG_39</strain>
    </source>
</reference>
<comment type="caution">
    <text evidence="2">The sequence shown here is derived from an EMBL/GenBank/DDBJ whole genome shotgun (WGS) entry which is preliminary data.</text>
</comment>
<sequence>MKAVGIVLSFGYYLVMALFLGSYIWRAVMWMKDERNRAAVHRGRMSPLVFLKAAGDIISFRRLLMVNDVLWIGELAFHASFVLIVLRHLRYFLEPVPGWVEALQPLGVLAGYVFPLALVYIFIRKIVIERVKYISPYNLLLLSLLVLLGVTGLLLKTVFRTDITAVKAFALGIVTFRPAPAPDSVLFIIHFVLFLVLVAYLPTHVFSAPLSILDARQREKGFRGVIHEK</sequence>
<evidence type="ECO:0000313" key="2">
    <source>
        <dbReference type="EMBL" id="MBZ0155305.1"/>
    </source>
</evidence>
<organism evidence="2 3">
    <name type="scientific">Candidatus Nitrobium versatile</name>
    <dbReference type="NCBI Taxonomy" id="2884831"/>
    <lineage>
        <taxon>Bacteria</taxon>
        <taxon>Pseudomonadati</taxon>
        <taxon>Nitrospirota</taxon>
        <taxon>Nitrospiria</taxon>
        <taxon>Nitrospirales</taxon>
        <taxon>Nitrospiraceae</taxon>
        <taxon>Candidatus Nitrobium</taxon>
    </lineage>
</organism>
<feature type="transmembrane region" description="Helical" evidence="1">
    <location>
        <begin position="139"/>
        <end position="159"/>
    </location>
</feature>
<evidence type="ECO:0008006" key="4">
    <source>
        <dbReference type="Google" id="ProtNLM"/>
    </source>
</evidence>
<feature type="transmembrane region" description="Helical" evidence="1">
    <location>
        <begin position="109"/>
        <end position="127"/>
    </location>
</feature>
<dbReference type="SUPFAM" id="SSF103501">
    <property type="entry name" value="Respiratory nitrate reductase 1 gamma chain"/>
    <property type="match status" value="1"/>
</dbReference>
<feature type="transmembrane region" description="Helical" evidence="1">
    <location>
        <begin position="185"/>
        <end position="213"/>
    </location>
</feature>
<accession>A0A953JAW8</accession>
<dbReference type="AlphaFoldDB" id="A0A953JAW8"/>
<keyword evidence="1" id="KW-0472">Membrane</keyword>
<name>A0A953JAW8_9BACT</name>
<dbReference type="EMBL" id="JAIOIV010000028">
    <property type="protein sequence ID" value="MBZ0155305.1"/>
    <property type="molecule type" value="Genomic_DNA"/>
</dbReference>
<keyword evidence="1" id="KW-0812">Transmembrane</keyword>
<gene>
    <name evidence="2" type="ORF">K8I29_03710</name>
</gene>
<feature type="transmembrane region" description="Helical" evidence="1">
    <location>
        <begin position="6"/>
        <end position="25"/>
    </location>
</feature>
<protein>
    <recommendedName>
        <fullName evidence="4">NarG-like domain-containing protein</fullName>
    </recommendedName>
</protein>
<evidence type="ECO:0000313" key="3">
    <source>
        <dbReference type="Proteomes" id="UP000705867"/>
    </source>
</evidence>
<keyword evidence="1" id="KW-1133">Transmembrane helix</keyword>
<feature type="transmembrane region" description="Helical" evidence="1">
    <location>
        <begin position="69"/>
        <end position="89"/>
    </location>
</feature>